<reference evidence="4" key="1">
    <citation type="journal article" date="2013" name="Genetics">
        <title>The draft genome and transcriptome of Panagrellus redivivus are shaped by the harsh demands of a free-living lifestyle.</title>
        <authorList>
            <person name="Srinivasan J."/>
            <person name="Dillman A.R."/>
            <person name="Macchietto M.G."/>
            <person name="Heikkinen L."/>
            <person name="Lakso M."/>
            <person name="Fracchia K.M."/>
            <person name="Antoshechkin I."/>
            <person name="Mortazavi A."/>
            <person name="Wong G."/>
            <person name="Sternberg P.W."/>
        </authorList>
    </citation>
    <scope>NUCLEOTIDE SEQUENCE [LARGE SCALE GENOMIC DNA]</scope>
    <source>
        <strain evidence="4">MT8872</strain>
    </source>
</reference>
<keyword evidence="1" id="KW-0472">Membrane</keyword>
<name>A0A7E4ZVD2_PANRE</name>
<keyword evidence="4" id="KW-1185">Reference proteome</keyword>
<feature type="chain" id="PRO_5028912324" evidence="2">
    <location>
        <begin position="20"/>
        <end position="273"/>
    </location>
</feature>
<dbReference type="InterPro" id="IPR057569">
    <property type="entry name" value="C2_nem"/>
</dbReference>
<evidence type="ECO:0000313" key="5">
    <source>
        <dbReference type="WBParaSite" id="Pan_g19521.t1"/>
    </source>
</evidence>
<reference evidence="5" key="2">
    <citation type="submission" date="2020-10" db="UniProtKB">
        <authorList>
            <consortium name="WormBaseParasite"/>
        </authorList>
    </citation>
    <scope>IDENTIFICATION</scope>
</reference>
<dbReference type="PANTHER" id="PTHR38626">
    <property type="entry name" value="SKN-1 DEPENDENT ZYGOTIC TRANSCRIPT-RELATED"/>
    <property type="match status" value="1"/>
</dbReference>
<keyword evidence="1" id="KW-1133">Transmembrane helix</keyword>
<feature type="signal peptide" evidence="2">
    <location>
        <begin position="1"/>
        <end position="19"/>
    </location>
</feature>
<organism evidence="4 5">
    <name type="scientific">Panagrellus redivivus</name>
    <name type="common">Microworm</name>
    <dbReference type="NCBI Taxonomy" id="6233"/>
    <lineage>
        <taxon>Eukaryota</taxon>
        <taxon>Metazoa</taxon>
        <taxon>Ecdysozoa</taxon>
        <taxon>Nematoda</taxon>
        <taxon>Chromadorea</taxon>
        <taxon>Rhabditida</taxon>
        <taxon>Tylenchina</taxon>
        <taxon>Panagrolaimomorpha</taxon>
        <taxon>Panagrolaimoidea</taxon>
        <taxon>Panagrolaimidae</taxon>
        <taxon>Panagrellus</taxon>
    </lineage>
</organism>
<dbReference type="AlphaFoldDB" id="A0A7E4ZVD2"/>
<proteinExistence type="predicted"/>
<evidence type="ECO:0000256" key="2">
    <source>
        <dbReference type="SAM" id="SignalP"/>
    </source>
</evidence>
<accession>A0A7E4ZVD2</accession>
<dbReference type="PANTHER" id="PTHR38626:SF4">
    <property type="entry name" value="SKN-1 DEPENDENT ZYGOTIC TRANSCRIPT"/>
    <property type="match status" value="1"/>
</dbReference>
<dbReference type="Proteomes" id="UP000492821">
    <property type="component" value="Unassembled WGS sequence"/>
</dbReference>
<evidence type="ECO:0000259" key="3">
    <source>
        <dbReference type="Pfam" id="PF25330"/>
    </source>
</evidence>
<evidence type="ECO:0000256" key="1">
    <source>
        <dbReference type="SAM" id="Phobius"/>
    </source>
</evidence>
<feature type="transmembrane region" description="Helical" evidence="1">
    <location>
        <begin position="182"/>
        <end position="208"/>
    </location>
</feature>
<feature type="domain" description="C2" evidence="3">
    <location>
        <begin position="21"/>
        <end position="152"/>
    </location>
</feature>
<evidence type="ECO:0000313" key="4">
    <source>
        <dbReference type="Proteomes" id="UP000492821"/>
    </source>
</evidence>
<dbReference type="Pfam" id="PF25330">
    <property type="entry name" value="C2_nem"/>
    <property type="match status" value="1"/>
</dbReference>
<sequence>MSIFKVLLFLLIAVTQCEASNFWIVSRVTDVETNTDCLANSCFTNDLHFRVSHAISRLNESSESEWSANSVDAVKQFTSVWTDGLPEDVQVQLSVINYDPSFGFPRVCDATSKVAFYRVPQMPGFESSENVRTFRLQGRCFNATVLLQKHIEVCPWCVTPAVDSPQKLSSDMTLLDRLNDPIFFISLIVAAVLLVIVFGLLIALICVISTKASPSKPSCDDSYAESDLNHSSSFTSDSVVFVHQLPNLPRCPVPSVPVLEVTQVDEEYCIVEA</sequence>
<keyword evidence="2" id="KW-0732">Signal</keyword>
<dbReference type="WBParaSite" id="Pan_g19521.t1">
    <property type="protein sequence ID" value="Pan_g19521.t1"/>
    <property type="gene ID" value="Pan_g19521"/>
</dbReference>
<dbReference type="InterPro" id="IPR040426">
    <property type="entry name" value="C05B5.4-like"/>
</dbReference>
<keyword evidence="1" id="KW-0812">Transmembrane</keyword>
<protein>
    <submittedName>
        <fullName evidence="5">Si:dkey-194e6.1</fullName>
    </submittedName>
</protein>